<dbReference type="EMBL" id="BEYU01000135">
    <property type="protein sequence ID" value="GBG32925.1"/>
    <property type="molecule type" value="Genomic_DNA"/>
</dbReference>
<feature type="compositionally biased region" description="Polar residues" evidence="1">
    <location>
        <begin position="586"/>
        <end position="598"/>
    </location>
</feature>
<accession>A0A2R5GQP2</accession>
<feature type="region of interest" description="Disordered" evidence="1">
    <location>
        <begin position="92"/>
        <end position="168"/>
    </location>
</feature>
<dbReference type="Proteomes" id="UP000241890">
    <property type="component" value="Unassembled WGS sequence"/>
</dbReference>
<feature type="compositionally biased region" description="Acidic residues" evidence="1">
    <location>
        <begin position="38"/>
        <end position="51"/>
    </location>
</feature>
<evidence type="ECO:0000313" key="3">
    <source>
        <dbReference type="Proteomes" id="UP000241890"/>
    </source>
</evidence>
<name>A0A2R5GQP2_9STRA</name>
<feature type="region of interest" description="Disordered" evidence="1">
    <location>
        <begin position="229"/>
        <end position="297"/>
    </location>
</feature>
<feature type="compositionally biased region" description="Basic residues" evidence="1">
    <location>
        <begin position="280"/>
        <end position="296"/>
    </location>
</feature>
<feature type="region of interest" description="Disordered" evidence="1">
    <location>
        <begin position="38"/>
        <end position="60"/>
    </location>
</feature>
<feature type="compositionally biased region" description="Low complexity" evidence="1">
    <location>
        <begin position="239"/>
        <end position="251"/>
    </location>
</feature>
<evidence type="ECO:0000313" key="2">
    <source>
        <dbReference type="EMBL" id="GBG32925.1"/>
    </source>
</evidence>
<reference evidence="2 3" key="1">
    <citation type="submission" date="2017-12" db="EMBL/GenBank/DDBJ databases">
        <title>Sequencing, de novo assembly and annotation of complete genome of a new Thraustochytrid species, strain FCC1311.</title>
        <authorList>
            <person name="Sedici K."/>
            <person name="Godart F."/>
            <person name="Aiese Cigliano R."/>
            <person name="Sanseverino W."/>
            <person name="Barakat M."/>
            <person name="Ortet P."/>
            <person name="Marechal E."/>
            <person name="Cagnac O."/>
            <person name="Amato A."/>
        </authorList>
    </citation>
    <scope>NUCLEOTIDE SEQUENCE [LARGE SCALE GENOMIC DNA]</scope>
</reference>
<feature type="compositionally biased region" description="Basic and acidic residues" evidence="1">
    <location>
        <begin position="408"/>
        <end position="417"/>
    </location>
</feature>
<feature type="compositionally biased region" description="Polar residues" evidence="1">
    <location>
        <begin position="125"/>
        <end position="135"/>
    </location>
</feature>
<organism evidence="2 3">
    <name type="scientific">Hondaea fermentalgiana</name>
    <dbReference type="NCBI Taxonomy" id="2315210"/>
    <lineage>
        <taxon>Eukaryota</taxon>
        <taxon>Sar</taxon>
        <taxon>Stramenopiles</taxon>
        <taxon>Bigyra</taxon>
        <taxon>Labyrinthulomycetes</taxon>
        <taxon>Thraustochytrida</taxon>
        <taxon>Thraustochytriidae</taxon>
        <taxon>Hondaea</taxon>
    </lineage>
</organism>
<proteinExistence type="predicted"/>
<protein>
    <submittedName>
        <fullName evidence="2">Uncharacterized protein</fullName>
    </submittedName>
</protein>
<sequence length="622" mass="69244">MDGSVEVAITSVGRMAEALSPESEDEAYLQEAIAEFDCESQEEEEEEEENEVTVRLDDLKTHQDADNVHITRDEAVPSNADVDSPLQGERVLFEKPSHLPRQRPASAMPSRKRENFLAGEDNKTSQKTARPQSASVARKTKRIIDEKRPSIAAAKAAATRTTGVPSSMMRTTHVASEALLRPRTAGGTTMQQTKSGFRAASSAGNFTYKQLRKREDGWDAEFVRGRSLEEPVRGSGPRALASLKKSKMSSSGTLRPLSAGGLARISSGTGSGASGASATIKKKKKKKKKQLVKRRPLSNQGAEMEVLCGDISSLWEQLHIPKRDRDFFRKTYFPRKRPCNRPAPAVLARMREQLHLLKEHRQATLAALRVIQDREAKLETLLHLMIHSEQTCCTKTGANGTGPACDAEATKKSKTKDDDNDDDDDADKKIHQAVRSLRKASIAVVQEIEKWRALLWRPHPFNFLGSNYLSKMQTDAKAYRERMDHRCRDTVFFTDAKACSHEEAPEGISLKKLLQVVKQEALLQCELRGEHKRLLSAGYYIPMLRWRPDEPAIVPEHLPVQQAQIARELGHELTASANSADRRVETQSSEAVSTGALESSKNHLHMLQQLRRQVEAAANATE</sequence>
<feature type="region of interest" description="Disordered" evidence="1">
    <location>
        <begin position="397"/>
        <end position="426"/>
    </location>
</feature>
<feature type="compositionally biased region" description="Polar residues" evidence="1">
    <location>
        <begin position="159"/>
        <end position="168"/>
    </location>
</feature>
<gene>
    <name evidence="2" type="ORF">FCC1311_091512</name>
</gene>
<keyword evidence="3" id="KW-1185">Reference proteome</keyword>
<feature type="compositionally biased region" description="Basic and acidic residues" evidence="1">
    <location>
        <begin position="111"/>
        <end position="124"/>
    </location>
</feature>
<comment type="caution">
    <text evidence="2">The sequence shown here is derived from an EMBL/GenBank/DDBJ whole genome shotgun (WGS) entry which is preliminary data.</text>
</comment>
<dbReference type="AlphaFoldDB" id="A0A2R5GQP2"/>
<feature type="region of interest" description="Disordered" evidence="1">
    <location>
        <begin position="576"/>
        <end position="598"/>
    </location>
</feature>
<evidence type="ECO:0000256" key="1">
    <source>
        <dbReference type="SAM" id="MobiDB-lite"/>
    </source>
</evidence>
<dbReference type="InParanoid" id="A0A2R5GQP2"/>